<dbReference type="SUPFAM" id="SSF56176">
    <property type="entry name" value="FAD-binding/transporter-associated domain-like"/>
    <property type="match status" value="1"/>
</dbReference>
<dbReference type="GO" id="GO:0009252">
    <property type="term" value="P:peptidoglycan biosynthetic process"/>
    <property type="evidence" value="ECO:0007669"/>
    <property type="project" value="UniProtKB-UniRule"/>
</dbReference>
<dbReference type="UniPathway" id="UPA00219"/>
<comment type="catalytic activity">
    <reaction evidence="15 16">
        <text>UDP-N-acetyl-alpha-D-muramate + NADP(+) = UDP-N-acetyl-3-O-(1-carboxyvinyl)-alpha-D-glucosamine + NADPH + H(+)</text>
        <dbReference type="Rhea" id="RHEA:12248"/>
        <dbReference type="ChEBI" id="CHEBI:15378"/>
        <dbReference type="ChEBI" id="CHEBI:57783"/>
        <dbReference type="ChEBI" id="CHEBI:58349"/>
        <dbReference type="ChEBI" id="CHEBI:68483"/>
        <dbReference type="ChEBI" id="CHEBI:70757"/>
        <dbReference type="EC" id="1.3.1.98"/>
    </reaction>
</comment>
<evidence type="ECO:0000256" key="15">
    <source>
        <dbReference type="ARBA" id="ARBA00048914"/>
    </source>
</evidence>
<dbReference type="InterPro" id="IPR036635">
    <property type="entry name" value="MurB_C_sf"/>
</dbReference>
<comment type="cofactor">
    <cofactor evidence="1 16">
        <name>FAD</name>
        <dbReference type="ChEBI" id="CHEBI:57692"/>
    </cofactor>
</comment>
<dbReference type="EMBL" id="MFES01000005">
    <property type="protein sequence ID" value="OGE86205.1"/>
    <property type="molecule type" value="Genomic_DNA"/>
</dbReference>
<evidence type="ECO:0000256" key="10">
    <source>
        <dbReference type="ARBA" id="ARBA00022960"/>
    </source>
</evidence>
<comment type="caution">
    <text evidence="18">The sequence shown here is derived from an EMBL/GenBank/DDBJ whole genome shotgun (WGS) entry which is preliminary data.</text>
</comment>
<dbReference type="GO" id="GO:0008360">
    <property type="term" value="P:regulation of cell shape"/>
    <property type="evidence" value="ECO:0007669"/>
    <property type="project" value="UniProtKB-KW"/>
</dbReference>
<dbReference type="GO" id="GO:0051301">
    <property type="term" value="P:cell division"/>
    <property type="evidence" value="ECO:0007669"/>
    <property type="project" value="UniProtKB-KW"/>
</dbReference>
<dbReference type="Gene3D" id="3.90.78.10">
    <property type="entry name" value="UDP-N-acetylenolpyruvoylglucosamine reductase, C-terminal domain"/>
    <property type="match status" value="1"/>
</dbReference>
<dbReference type="HAMAP" id="MF_00037">
    <property type="entry name" value="MurB"/>
    <property type="match status" value="1"/>
</dbReference>
<dbReference type="Pfam" id="PF02873">
    <property type="entry name" value="MurB_C"/>
    <property type="match status" value="1"/>
</dbReference>
<evidence type="ECO:0000256" key="4">
    <source>
        <dbReference type="ARBA" id="ARBA00004752"/>
    </source>
</evidence>
<evidence type="ECO:0000256" key="9">
    <source>
        <dbReference type="ARBA" id="ARBA00022857"/>
    </source>
</evidence>
<dbReference type="Gene3D" id="3.30.465.10">
    <property type="match status" value="1"/>
</dbReference>
<evidence type="ECO:0000313" key="19">
    <source>
        <dbReference type="Proteomes" id="UP000176786"/>
    </source>
</evidence>
<evidence type="ECO:0000256" key="6">
    <source>
        <dbReference type="ARBA" id="ARBA00022618"/>
    </source>
</evidence>
<dbReference type="GO" id="GO:0005829">
    <property type="term" value="C:cytosol"/>
    <property type="evidence" value="ECO:0007669"/>
    <property type="project" value="TreeGrafter"/>
</dbReference>
<comment type="caution">
    <text evidence="16">Lacks conserved residue(s) required for the propagation of feature annotation.</text>
</comment>
<keyword evidence="6 16" id="KW-0132">Cell division</keyword>
<dbReference type="AlphaFoldDB" id="A0A1F5P8M9"/>
<dbReference type="PROSITE" id="PS51387">
    <property type="entry name" value="FAD_PCMH"/>
    <property type="match status" value="1"/>
</dbReference>
<keyword evidence="5 16" id="KW-0963">Cytoplasm</keyword>
<comment type="pathway">
    <text evidence="4 16">Cell wall biogenesis; peptidoglycan biosynthesis.</text>
</comment>
<dbReference type="GO" id="GO:0071555">
    <property type="term" value="P:cell wall organization"/>
    <property type="evidence" value="ECO:0007669"/>
    <property type="project" value="UniProtKB-KW"/>
</dbReference>
<dbReference type="Gene3D" id="3.30.43.10">
    <property type="entry name" value="Uridine Diphospho-n-acetylenolpyruvylglucosamine Reductase, domain 2"/>
    <property type="match status" value="1"/>
</dbReference>
<keyword evidence="13 16" id="KW-0131">Cell cycle</keyword>
<evidence type="ECO:0000256" key="3">
    <source>
        <dbReference type="ARBA" id="ARBA00004496"/>
    </source>
</evidence>
<dbReference type="GO" id="GO:0071949">
    <property type="term" value="F:FAD binding"/>
    <property type="evidence" value="ECO:0007669"/>
    <property type="project" value="InterPro"/>
</dbReference>
<dbReference type="STRING" id="1817832.A3J48_01380"/>
<comment type="subcellular location">
    <subcellularLocation>
        <location evidence="3 16">Cytoplasm</location>
    </subcellularLocation>
</comment>
<keyword evidence="9 16" id="KW-0521">NADP</keyword>
<dbReference type="InterPro" id="IPR006094">
    <property type="entry name" value="Oxid_FAD_bind_N"/>
</dbReference>
<organism evidence="18 19">
    <name type="scientific">Candidatus Doudnabacteria bacterium RIFCSPHIGHO2_02_FULL_46_11</name>
    <dbReference type="NCBI Taxonomy" id="1817832"/>
    <lineage>
        <taxon>Bacteria</taxon>
        <taxon>Candidatus Doudnaibacteriota</taxon>
    </lineage>
</organism>
<dbReference type="InterPro" id="IPR016166">
    <property type="entry name" value="FAD-bd_PCMH"/>
</dbReference>
<dbReference type="InterPro" id="IPR016167">
    <property type="entry name" value="FAD-bd_PCMH_sub1"/>
</dbReference>
<gene>
    <name evidence="16" type="primary">murB</name>
    <name evidence="18" type="ORF">A3J48_01380</name>
</gene>
<dbReference type="PANTHER" id="PTHR21071">
    <property type="entry name" value="UDP-N-ACETYLENOLPYRUVOYLGLUCOSAMINE REDUCTASE"/>
    <property type="match status" value="1"/>
</dbReference>
<evidence type="ECO:0000256" key="1">
    <source>
        <dbReference type="ARBA" id="ARBA00001974"/>
    </source>
</evidence>
<dbReference type="InterPro" id="IPR003170">
    <property type="entry name" value="MurB"/>
</dbReference>
<dbReference type="NCBIfam" id="TIGR00179">
    <property type="entry name" value="murB"/>
    <property type="match status" value="1"/>
</dbReference>
<evidence type="ECO:0000256" key="11">
    <source>
        <dbReference type="ARBA" id="ARBA00022984"/>
    </source>
</evidence>
<evidence type="ECO:0000256" key="12">
    <source>
        <dbReference type="ARBA" id="ARBA00023002"/>
    </source>
</evidence>
<evidence type="ECO:0000256" key="16">
    <source>
        <dbReference type="HAMAP-Rule" id="MF_00037"/>
    </source>
</evidence>
<feature type="active site" evidence="16">
    <location>
        <position position="302"/>
    </location>
</feature>
<evidence type="ECO:0000256" key="13">
    <source>
        <dbReference type="ARBA" id="ARBA00023306"/>
    </source>
</evidence>
<keyword evidence="10 16" id="KW-0133">Cell shape</keyword>
<evidence type="ECO:0000256" key="8">
    <source>
        <dbReference type="ARBA" id="ARBA00022827"/>
    </source>
</evidence>
<dbReference type="Proteomes" id="UP000176786">
    <property type="component" value="Unassembled WGS sequence"/>
</dbReference>
<evidence type="ECO:0000259" key="17">
    <source>
        <dbReference type="PROSITE" id="PS51387"/>
    </source>
</evidence>
<comment type="function">
    <text evidence="2 16">Cell wall formation.</text>
</comment>
<feature type="domain" description="FAD-binding PCMH-type" evidence="17">
    <location>
        <begin position="20"/>
        <end position="201"/>
    </location>
</feature>
<dbReference type="InterPro" id="IPR036318">
    <property type="entry name" value="FAD-bd_PCMH-like_sf"/>
</dbReference>
<evidence type="ECO:0000256" key="2">
    <source>
        <dbReference type="ARBA" id="ARBA00003921"/>
    </source>
</evidence>
<dbReference type="PANTHER" id="PTHR21071:SF4">
    <property type="entry name" value="UDP-N-ACETYLENOLPYRUVOYLGLUCOSAMINE REDUCTASE"/>
    <property type="match status" value="1"/>
</dbReference>
<dbReference type="EC" id="1.3.1.98" evidence="16"/>
<proteinExistence type="inferred from homology"/>
<evidence type="ECO:0000256" key="5">
    <source>
        <dbReference type="ARBA" id="ARBA00022490"/>
    </source>
</evidence>
<sequence length="309" mass="34600">MMNLPNLLRNVVLAPYTTYQIGGPADLFLEVNTINELVEAVKYAREQKLPYFLLGTGANILISDKGFRGLVILNRATKFEFLNPRSDLKSPQRSVLLRAESGAVVADIIEACKEKNLSGFEHFSGIPSSIGGALWQNLHFLNPERTDTFFIESILVEATILDEENNIKKVEKDFFEFGYDDSILHHQEIIVLDATFQLSEKPKEKIQKQIDANLLWRTQKQPQLWEYPSCGSVFKKIEGAGAGRLIEQAGLKGSQIGGAKISEKHANYIMNTGNAKAADVLNLIDLVKKEVKEKLGYQMETEISLIGEK</sequence>
<dbReference type="InterPro" id="IPR016169">
    <property type="entry name" value="FAD-bd_PCMH_sub2"/>
</dbReference>
<protein>
    <recommendedName>
        <fullName evidence="16">UDP-N-acetylenolpyruvoylglucosamine reductase</fullName>
        <ecNumber evidence="16">1.3.1.98</ecNumber>
    </recommendedName>
    <alternativeName>
        <fullName evidence="16">UDP-N-acetylmuramate dehydrogenase</fullName>
    </alternativeName>
</protein>
<accession>A0A1F5P8M9</accession>
<dbReference type="GO" id="GO:0008762">
    <property type="term" value="F:UDP-N-acetylmuramate dehydrogenase activity"/>
    <property type="evidence" value="ECO:0007669"/>
    <property type="project" value="UniProtKB-UniRule"/>
</dbReference>
<keyword evidence="8 16" id="KW-0274">FAD</keyword>
<reference evidence="18 19" key="1">
    <citation type="journal article" date="2016" name="Nat. Commun.">
        <title>Thousands of microbial genomes shed light on interconnected biogeochemical processes in an aquifer system.</title>
        <authorList>
            <person name="Anantharaman K."/>
            <person name="Brown C.T."/>
            <person name="Hug L.A."/>
            <person name="Sharon I."/>
            <person name="Castelle C.J."/>
            <person name="Probst A.J."/>
            <person name="Thomas B.C."/>
            <person name="Singh A."/>
            <person name="Wilkins M.J."/>
            <person name="Karaoz U."/>
            <person name="Brodie E.L."/>
            <person name="Williams K.H."/>
            <person name="Hubbard S.S."/>
            <person name="Banfield J.F."/>
        </authorList>
    </citation>
    <scope>NUCLEOTIDE SEQUENCE [LARGE SCALE GENOMIC DNA]</scope>
</reference>
<evidence type="ECO:0000313" key="18">
    <source>
        <dbReference type="EMBL" id="OGE86205.1"/>
    </source>
</evidence>
<keyword evidence="12 16" id="KW-0560">Oxidoreductase</keyword>
<name>A0A1F5P8M9_9BACT</name>
<keyword evidence="7 16" id="KW-0285">Flavoprotein</keyword>
<evidence type="ECO:0000256" key="7">
    <source>
        <dbReference type="ARBA" id="ARBA00022630"/>
    </source>
</evidence>
<evidence type="ECO:0000256" key="14">
    <source>
        <dbReference type="ARBA" id="ARBA00023316"/>
    </source>
</evidence>
<keyword evidence="11 16" id="KW-0573">Peptidoglycan synthesis</keyword>
<dbReference type="InterPro" id="IPR011601">
    <property type="entry name" value="MurB_C"/>
</dbReference>
<keyword evidence="14 16" id="KW-0961">Cell wall biogenesis/degradation</keyword>
<feature type="active site" description="Proton donor" evidence="16">
    <location>
        <position position="232"/>
    </location>
</feature>
<dbReference type="SUPFAM" id="SSF56194">
    <property type="entry name" value="Uridine diphospho-N-Acetylenolpyruvylglucosamine reductase, MurB, C-terminal domain"/>
    <property type="match status" value="1"/>
</dbReference>
<dbReference type="NCBIfam" id="NF010480">
    <property type="entry name" value="PRK13905.1"/>
    <property type="match status" value="1"/>
</dbReference>
<comment type="similarity">
    <text evidence="16">Belongs to the MurB family.</text>
</comment>
<dbReference type="Pfam" id="PF01565">
    <property type="entry name" value="FAD_binding_4"/>
    <property type="match status" value="1"/>
</dbReference>